<keyword evidence="5" id="KW-1185">Reference proteome</keyword>
<accession>A0A1G6ISG9</accession>
<reference evidence="4 5" key="1">
    <citation type="submission" date="2016-06" db="EMBL/GenBank/DDBJ databases">
        <authorList>
            <person name="Olsen C.W."/>
            <person name="Carey S."/>
            <person name="Hinshaw L."/>
            <person name="Karasin A.I."/>
        </authorList>
    </citation>
    <scope>NUCLEOTIDE SEQUENCE [LARGE SCALE GENOMIC DNA]</scope>
    <source>
        <strain evidence="4 5">LZ-22</strain>
    </source>
</reference>
<evidence type="ECO:0000313" key="4">
    <source>
        <dbReference type="EMBL" id="SDC09449.1"/>
    </source>
</evidence>
<dbReference type="RefSeq" id="WP_092613865.1">
    <property type="nucleotide sequence ID" value="NZ_FMYF01000023.1"/>
</dbReference>
<evidence type="ECO:0000313" key="5">
    <source>
        <dbReference type="Proteomes" id="UP000199086"/>
    </source>
</evidence>
<dbReference type="AlphaFoldDB" id="A0A1G6ISG9"/>
<dbReference type="PROSITE" id="PS51257">
    <property type="entry name" value="PROKAR_LIPOPROTEIN"/>
    <property type="match status" value="1"/>
</dbReference>
<dbReference type="SUPFAM" id="SSF53822">
    <property type="entry name" value="Periplasmic binding protein-like I"/>
    <property type="match status" value="1"/>
</dbReference>
<sequence>MSHARNLVTRTFSRRGLLGLGAGVAVVATLGLAGCSQDGSAAGGAAQPKLAFVYATTTLNPMQEMALGAQAAAADHKVSLAMSAPSGTDGPAQVQMLQQAATTATDGIAYQTLTPELFPRPVKEATDKKIPVIAVDTPPPAGVGVKTFVGTSDLAMGREIAQRILQDVPAGRGGTVVIGNAMPGLGILEARAQGIKQVIAEQRPDLKVVGPLATAPEPTANHAAWDAILQANPDAVAYLGTGAQDAVSLGQLQGTKGKNYLAGAPDLDPAALEALQAKKITALVSPEHWLKGYLAIDMLATQATGGAAAPVGTWDTGYLLVDEKNVTEIVARQKDEASRKVWFAKKIAEQKAAKDKHLGPLVEIG</sequence>
<dbReference type="InterPro" id="IPR050555">
    <property type="entry name" value="Bact_Solute-Bind_Prot2"/>
</dbReference>
<dbReference type="InterPro" id="IPR006311">
    <property type="entry name" value="TAT_signal"/>
</dbReference>
<organism evidence="4 5">
    <name type="scientific">Raineyella antarctica</name>
    <dbReference type="NCBI Taxonomy" id="1577474"/>
    <lineage>
        <taxon>Bacteria</taxon>
        <taxon>Bacillati</taxon>
        <taxon>Actinomycetota</taxon>
        <taxon>Actinomycetes</taxon>
        <taxon>Propionibacteriales</taxon>
        <taxon>Propionibacteriaceae</taxon>
        <taxon>Raineyella</taxon>
    </lineage>
</organism>
<comment type="similarity">
    <text evidence="2">Belongs to the bacterial solute-binding protein 2 family.</text>
</comment>
<dbReference type="Pfam" id="PF13407">
    <property type="entry name" value="Peripla_BP_4"/>
    <property type="match status" value="1"/>
</dbReference>
<dbReference type="InterPro" id="IPR025997">
    <property type="entry name" value="SBP_2_dom"/>
</dbReference>
<dbReference type="GO" id="GO:0030288">
    <property type="term" value="C:outer membrane-bounded periplasmic space"/>
    <property type="evidence" value="ECO:0007669"/>
    <property type="project" value="TreeGrafter"/>
</dbReference>
<gene>
    <name evidence="4" type="ORF">GA0111570_1233</name>
</gene>
<dbReference type="OrthoDB" id="9813037at2"/>
<dbReference type="PROSITE" id="PS51318">
    <property type="entry name" value="TAT"/>
    <property type="match status" value="1"/>
</dbReference>
<dbReference type="GO" id="GO:0030246">
    <property type="term" value="F:carbohydrate binding"/>
    <property type="evidence" value="ECO:0007669"/>
    <property type="project" value="TreeGrafter"/>
</dbReference>
<dbReference type="PANTHER" id="PTHR30036">
    <property type="entry name" value="D-XYLOSE-BINDING PERIPLASMIC PROTEIN"/>
    <property type="match status" value="1"/>
</dbReference>
<dbReference type="EMBL" id="FMYF01000023">
    <property type="protein sequence ID" value="SDC09449.1"/>
    <property type="molecule type" value="Genomic_DNA"/>
</dbReference>
<evidence type="ECO:0000256" key="1">
    <source>
        <dbReference type="ARBA" id="ARBA00004196"/>
    </source>
</evidence>
<comment type="subcellular location">
    <subcellularLocation>
        <location evidence="1">Cell envelope</location>
    </subcellularLocation>
</comment>
<evidence type="ECO:0000259" key="3">
    <source>
        <dbReference type="Pfam" id="PF13407"/>
    </source>
</evidence>
<protein>
    <submittedName>
        <fullName evidence="4">Monosaccharide ABC transporter substrate-binding protein, CUT2 family</fullName>
    </submittedName>
</protein>
<name>A0A1G6ISG9_9ACTN</name>
<dbReference type="Proteomes" id="UP000199086">
    <property type="component" value="Unassembled WGS sequence"/>
</dbReference>
<dbReference type="PANTHER" id="PTHR30036:SF7">
    <property type="entry name" value="ABC TRANSPORTER PERIPLASMIC-BINDING PROTEIN YPHF"/>
    <property type="match status" value="1"/>
</dbReference>
<feature type="domain" description="Periplasmic binding protein" evidence="3">
    <location>
        <begin position="52"/>
        <end position="305"/>
    </location>
</feature>
<dbReference type="STRING" id="1577474.GA0111570_1233"/>
<dbReference type="Gene3D" id="3.40.50.2300">
    <property type="match status" value="2"/>
</dbReference>
<dbReference type="InterPro" id="IPR028082">
    <property type="entry name" value="Peripla_BP_I"/>
</dbReference>
<evidence type="ECO:0000256" key="2">
    <source>
        <dbReference type="ARBA" id="ARBA00007639"/>
    </source>
</evidence>
<proteinExistence type="inferred from homology"/>